<dbReference type="Proteomes" id="UP000657918">
    <property type="component" value="Unassembled WGS sequence"/>
</dbReference>
<evidence type="ECO:0000313" key="2">
    <source>
        <dbReference type="EMBL" id="KAF9681518.1"/>
    </source>
</evidence>
<feature type="region of interest" description="Disordered" evidence="1">
    <location>
        <begin position="1"/>
        <end position="44"/>
    </location>
</feature>
<gene>
    <name evidence="2" type="ORF">SADUNF_Sadunf05G0009900</name>
</gene>
<evidence type="ECO:0000256" key="1">
    <source>
        <dbReference type="SAM" id="MobiDB-lite"/>
    </source>
</evidence>
<evidence type="ECO:0000313" key="3">
    <source>
        <dbReference type="Proteomes" id="UP000657918"/>
    </source>
</evidence>
<dbReference type="PANTHER" id="PTHR33193:SF73">
    <property type="entry name" value="DUF3511 DOMAIN PROTEIN"/>
    <property type="match status" value="1"/>
</dbReference>
<dbReference type="AlphaFoldDB" id="A0A835N3F5"/>
<dbReference type="EMBL" id="JADGMS010000005">
    <property type="protein sequence ID" value="KAF9681518.1"/>
    <property type="molecule type" value="Genomic_DNA"/>
</dbReference>
<comment type="caution">
    <text evidence="2">The sequence shown here is derived from an EMBL/GenBank/DDBJ whole genome shotgun (WGS) entry which is preliminary data.</text>
</comment>
<organism evidence="2 3">
    <name type="scientific">Salix dunnii</name>
    <dbReference type="NCBI Taxonomy" id="1413687"/>
    <lineage>
        <taxon>Eukaryota</taxon>
        <taxon>Viridiplantae</taxon>
        <taxon>Streptophyta</taxon>
        <taxon>Embryophyta</taxon>
        <taxon>Tracheophyta</taxon>
        <taxon>Spermatophyta</taxon>
        <taxon>Magnoliopsida</taxon>
        <taxon>eudicotyledons</taxon>
        <taxon>Gunneridae</taxon>
        <taxon>Pentapetalae</taxon>
        <taxon>rosids</taxon>
        <taxon>fabids</taxon>
        <taxon>Malpighiales</taxon>
        <taxon>Salicaceae</taxon>
        <taxon>Saliceae</taxon>
        <taxon>Salix</taxon>
    </lineage>
</organism>
<name>A0A835N3F5_9ROSI</name>
<dbReference type="Pfam" id="PF12023">
    <property type="entry name" value="DUF3511"/>
    <property type="match status" value="1"/>
</dbReference>
<keyword evidence="3" id="KW-1185">Reference proteome</keyword>
<proteinExistence type="predicted"/>
<dbReference type="OrthoDB" id="660385at2759"/>
<accession>A0A835N3F5</accession>
<feature type="compositionally biased region" description="Polar residues" evidence="1">
    <location>
        <begin position="1"/>
        <end position="11"/>
    </location>
</feature>
<dbReference type="PANTHER" id="PTHR33193">
    <property type="entry name" value="DOMAIN PROTEIN, PUTATIVE (DUF3511)-RELATED"/>
    <property type="match status" value="1"/>
</dbReference>
<sequence>MGEISVTSSRYAKSHQAHDFSRKHHHAAKKSSSWWNSPETKRKKRVAGYKFYAVEGRVKSSVKKGSISILRAQAPSIMAASVMHS</sequence>
<dbReference type="InterPro" id="IPR021899">
    <property type="entry name" value="DUF3511"/>
</dbReference>
<reference evidence="2 3" key="1">
    <citation type="submission" date="2020-10" db="EMBL/GenBank/DDBJ databases">
        <title>Plant Genome Project.</title>
        <authorList>
            <person name="Zhang R.-G."/>
        </authorList>
    </citation>
    <scope>NUCLEOTIDE SEQUENCE [LARGE SCALE GENOMIC DNA]</scope>
    <source>
        <strain evidence="2">FAFU-HL-1</strain>
        <tissue evidence="2">Leaf</tissue>
    </source>
</reference>
<protein>
    <submittedName>
        <fullName evidence="2">Uncharacterized protein</fullName>
    </submittedName>
</protein>